<evidence type="ECO:0000256" key="1">
    <source>
        <dbReference type="SAM" id="MobiDB-lite"/>
    </source>
</evidence>
<evidence type="ECO:0000313" key="2">
    <source>
        <dbReference type="EMBL" id="GHA72117.1"/>
    </source>
</evidence>
<organism evidence="2 3">
    <name type="scientific">Cognatilysobacter bugurensis</name>
    <dbReference type="NCBI Taxonomy" id="543356"/>
    <lineage>
        <taxon>Bacteria</taxon>
        <taxon>Pseudomonadati</taxon>
        <taxon>Pseudomonadota</taxon>
        <taxon>Gammaproteobacteria</taxon>
        <taxon>Lysobacterales</taxon>
        <taxon>Lysobacteraceae</taxon>
        <taxon>Cognatilysobacter</taxon>
    </lineage>
</organism>
<dbReference type="AlphaFoldDB" id="A0A918SW57"/>
<comment type="caution">
    <text evidence="2">The sequence shown here is derived from an EMBL/GenBank/DDBJ whole genome shotgun (WGS) entry which is preliminary data.</text>
</comment>
<reference evidence="2" key="1">
    <citation type="journal article" date="2014" name="Int. J. Syst. Evol. Microbiol.">
        <title>Complete genome sequence of Corynebacterium casei LMG S-19264T (=DSM 44701T), isolated from a smear-ripened cheese.</title>
        <authorList>
            <consortium name="US DOE Joint Genome Institute (JGI-PGF)"/>
            <person name="Walter F."/>
            <person name="Albersmeier A."/>
            <person name="Kalinowski J."/>
            <person name="Ruckert C."/>
        </authorList>
    </citation>
    <scope>NUCLEOTIDE SEQUENCE</scope>
    <source>
        <strain evidence="2">KCTC 23077</strain>
    </source>
</reference>
<protein>
    <submittedName>
        <fullName evidence="2">Uncharacterized protein</fullName>
    </submittedName>
</protein>
<gene>
    <name evidence="2" type="ORF">GCM10007067_05730</name>
</gene>
<reference evidence="2" key="2">
    <citation type="submission" date="2020-09" db="EMBL/GenBank/DDBJ databases">
        <authorList>
            <person name="Sun Q."/>
            <person name="Kim S."/>
        </authorList>
    </citation>
    <scope>NUCLEOTIDE SEQUENCE</scope>
    <source>
        <strain evidence="2">KCTC 23077</strain>
    </source>
</reference>
<dbReference type="EMBL" id="BMYD01000001">
    <property type="protein sequence ID" value="GHA72117.1"/>
    <property type="molecule type" value="Genomic_DNA"/>
</dbReference>
<proteinExistence type="predicted"/>
<name>A0A918SW57_9GAMM</name>
<keyword evidence="3" id="KW-1185">Reference proteome</keyword>
<sequence>MRKTDPGAVSHTPPQPHQPALDHARKIAAWVLRALSVPSHARRSTPALALHDQVIEHQAAIVTLSERPLFGPMLSLVRPTVDRHLRALWVERLSGGAIDRFLTGPDTPDTETLLRLLRKASRLGESEALLTAWEHSPLYDHPALVVSAEHAGASRAGDMKFVPTLHDVIDGLNFSAGLSLLSTMRMAQLTGDSGAEQSARFRFGVMAGVGR</sequence>
<evidence type="ECO:0000313" key="3">
    <source>
        <dbReference type="Proteomes" id="UP000646426"/>
    </source>
</evidence>
<dbReference type="Proteomes" id="UP000646426">
    <property type="component" value="Unassembled WGS sequence"/>
</dbReference>
<feature type="region of interest" description="Disordered" evidence="1">
    <location>
        <begin position="1"/>
        <end position="21"/>
    </location>
</feature>
<accession>A0A918SW57</accession>